<sequence>MAAPAPDQGVQPLPPPVPRGREDVQTQTPQYRGQHLSPHIPPTRNSNRSSYTFNLLPNLFNGDSQATNSDDRTLAHRAAALRQLNGIPFRSRVRHRQQKSASSRTSLSSQPVLVRTYSGSRSRPNSRVRSPVPPPMSSEALPSDAKLPPVEAFSFDGILRAVDPEIHDSIDAIAEIYAKSKLSMADEYSAHLPPQGEISERDGMHAVPPHRIGLSDRALTTVTEASSSSERLVGGGNSKASTSSGKGKTTAYGSLQNIMVGTTRGDATYHKRSASDFIA</sequence>
<feature type="non-terminal residue" evidence="1">
    <location>
        <position position="279"/>
    </location>
</feature>
<evidence type="ECO:0000313" key="1">
    <source>
        <dbReference type="EMBL" id="KAK3059717.1"/>
    </source>
</evidence>
<keyword evidence="2" id="KW-1185">Reference proteome</keyword>
<proteinExistence type="predicted"/>
<accession>A0ACC3CZN6</accession>
<organism evidence="1 2">
    <name type="scientific">Coniosporium uncinatum</name>
    <dbReference type="NCBI Taxonomy" id="93489"/>
    <lineage>
        <taxon>Eukaryota</taxon>
        <taxon>Fungi</taxon>
        <taxon>Dikarya</taxon>
        <taxon>Ascomycota</taxon>
        <taxon>Pezizomycotina</taxon>
        <taxon>Dothideomycetes</taxon>
        <taxon>Dothideomycetes incertae sedis</taxon>
        <taxon>Coniosporium</taxon>
    </lineage>
</organism>
<name>A0ACC3CZN6_9PEZI</name>
<protein>
    <submittedName>
        <fullName evidence="1">Uncharacterized protein</fullName>
    </submittedName>
</protein>
<gene>
    <name evidence="1" type="ORF">LTS18_010206</name>
</gene>
<dbReference type="Proteomes" id="UP001186974">
    <property type="component" value="Unassembled WGS sequence"/>
</dbReference>
<dbReference type="EMBL" id="JAWDJW010009165">
    <property type="protein sequence ID" value="KAK3059717.1"/>
    <property type="molecule type" value="Genomic_DNA"/>
</dbReference>
<reference evidence="1" key="1">
    <citation type="submission" date="2024-09" db="EMBL/GenBank/DDBJ databases">
        <title>Black Yeasts Isolated from many extreme environments.</title>
        <authorList>
            <person name="Coleine C."/>
            <person name="Stajich J.E."/>
            <person name="Selbmann L."/>
        </authorList>
    </citation>
    <scope>NUCLEOTIDE SEQUENCE</scope>
    <source>
        <strain evidence="1">CCFEE 5737</strain>
    </source>
</reference>
<evidence type="ECO:0000313" key="2">
    <source>
        <dbReference type="Proteomes" id="UP001186974"/>
    </source>
</evidence>
<comment type="caution">
    <text evidence="1">The sequence shown here is derived from an EMBL/GenBank/DDBJ whole genome shotgun (WGS) entry which is preliminary data.</text>
</comment>